<accession>B9SHD8</accession>
<dbReference type="EMBL" id="EQ973962">
    <property type="protein sequence ID" value="EEF36971.1"/>
    <property type="molecule type" value="Genomic_DNA"/>
</dbReference>
<feature type="region of interest" description="Disordered" evidence="1">
    <location>
        <begin position="1"/>
        <end position="24"/>
    </location>
</feature>
<evidence type="ECO:0000313" key="2">
    <source>
        <dbReference type="EMBL" id="EEF36971.1"/>
    </source>
</evidence>
<name>B9SHD8_RICCO</name>
<dbReference type="InParanoid" id="B9SHD8"/>
<evidence type="ECO:0000313" key="3">
    <source>
        <dbReference type="Proteomes" id="UP000008311"/>
    </source>
</evidence>
<organism evidence="2 3">
    <name type="scientific">Ricinus communis</name>
    <name type="common">Castor bean</name>
    <dbReference type="NCBI Taxonomy" id="3988"/>
    <lineage>
        <taxon>Eukaryota</taxon>
        <taxon>Viridiplantae</taxon>
        <taxon>Streptophyta</taxon>
        <taxon>Embryophyta</taxon>
        <taxon>Tracheophyta</taxon>
        <taxon>Spermatophyta</taxon>
        <taxon>Magnoliopsida</taxon>
        <taxon>eudicotyledons</taxon>
        <taxon>Gunneridae</taxon>
        <taxon>Pentapetalae</taxon>
        <taxon>rosids</taxon>
        <taxon>fabids</taxon>
        <taxon>Malpighiales</taxon>
        <taxon>Euphorbiaceae</taxon>
        <taxon>Acalyphoideae</taxon>
        <taxon>Acalypheae</taxon>
        <taxon>Ricinus</taxon>
    </lineage>
</organism>
<protein>
    <submittedName>
        <fullName evidence="2">Uncharacterized protein</fullName>
    </submittedName>
</protein>
<keyword evidence="3" id="KW-1185">Reference proteome</keyword>
<gene>
    <name evidence="2" type="ORF">RCOM_0989180</name>
</gene>
<evidence type="ECO:0000256" key="1">
    <source>
        <dbReference type="SAM" id="MobiDB-lite"/>
    </source>
</evidence>
<sequence length="68" mass="7433">MPVVEVESADVNNDKPQSFGNGNWESSANVPANFFQLSALFKGVMDVVDPSSLHAQLQSWTKQPQKGK</sequence>
<reference evidence="3" key="1">
    <citation type="journal article" date="2010" name="Nat. Biotechnol.">
        <title>Draft genome sequence of the oilseed species Ricinus communis.</title>
        <authorList>
            <person name="Chan A.P."/>
            <person name="Crabtree J."/>
            <person name="Zhao Q."/>
            <person name="Lorenzi H."/>
            <person name="Orvis J."/>
            <person name="Puiu D."/>
            <person name="Melake-Berhan A."/>
            <person name="Jones K.M."/>
            <person name="Redman J."/>
            <person name="Chen G."/>
            <person name="Cahoon E.B."/>
            <person name="Gedil M."/>
            <person name="Stanke M."/>
            <person name="Haas B.J."/>
            <person name="Wortman J.R."/>
            <person name="Fraser-Liggett C.M."/>
            <person name="Ravel J."/>
            <person name="Rabinowicz P.D."/>
        </authorList>
    </citation>
    <scope>NUCLEOTIDE SEQUENCE [LARGE SCALE GENOMIC DNA]</scope>
    <source>
        <strain evidence="3">cv. Hale</strain>
    </source>
</reference>
<feature type="compositionally biased region" description="Polar residues" evidence="1">
    <location>
        <begin position="10"/>
        <end position="24"/>
    </location>
</feature>
<dbReference type="Proteomes" id="UP000008311">
    <property type="component" value="Unassembled WGS sequence"/>
</dbReference>
<proteinExistence type="predicted"/>
<dbReference type="AlphaFoldDB" id="B9SHD8"/>